<evidence type="ECO:0000313" key="3">
    <source>
        <dbReference type="Proteomes" id="UP000317369"/>
    </source>
</evidence>
<organism evidence="2 3">
    <name type="scientific">Poriferisphaera corsica</name>
    <dbReference type="NCBI Taxonomy" id="2528020"/>
    <lineage>
        <taxon>Bacteria</taxon>
        <taxon>Pseudomonadati</taxon>
        <taxon>Planctomycetota</taxon>
        <taxon>Phycisphaerae</taxon>
        <taxon>Phycisphaerales</taxon>
        <taxon>Phycisphaeraceae</taxon>
        <taxon>Poriferisphaera</taxon>
    </lineage>
</organism>
<dbReference type="GO" id="GO:0015937">
    <property type="term" value="P:coenzyme A biosynthetic process"/>
    <property type="evidence" value="ECO:0007669"/>
    <property type="project" value="TreeGrafter"/>
</dbReference>
<dbReference type="RefSeq" id="WP_145077195.1">
    <property type="nucleotide sequence ID" value="NZ_CP036425.1"/>
</dbReference>
<dbReference type="EMBL" id="CP036425">
    <property type="protein sequence ID" value="QDU33833.1"/>
    <property type="molecule type" value="Genomic_DNA"/>
</dbReference>
<dbReference type="InterPro" id="IPR036551">
    <property type="entry name" value="Flavin_trans-like"/>
</dbReference>
<feature type="domain" description="Flavoprotein" evidence="1">
    <location>
        <begin position="22"/>
        <end position="194"/>
    </location>
</feature>
<dbReference type="Proteomes" id="UP000317369">
    <property type="component" value="Chromosome"/>
</dbReference>
<dbReference type="AlphaFoldDB" id="A0A517YUA2"/>
<evidence type="ECO:0000313" key="2">
    <source>
        <dbReference type="EMBL" id="QDU33833.1"/>
    </source>
</evidence>
<dbReference type="SUPFAM" id="SSF52507">
    <property type="entry name" value="Homo-oligomeric flavin-containing Cys decarboxylases, HFCD"/>
    <property type="match status" value="1"/>
</dbReference>
<sequence length="202" mass="21655">MQSNPSSTSADPTPPSGLRGRRVLVALTGGIACYKTCTLVSRLVQAGAEVKVMMTDAATQFVGPQTLQSLSGHQVMTSLWDTAENPDAEHIGLARWCDLAVVAPASANSIAKLVHGLGDNFVSTVLLAIPTSTPILIAPAMNADMWENPATQRNMKLLAELYSNVRLVGPEEGWQACRAKGYGRMSEPEVIYEKSYHILSQS</sequence>
<dbReference type="GO" id="GO:0071513">
    <property type="term" value="C:phosphopantothenoylcysteine decarboxylase complex"/>
    <property type="evidence" value="ECO:0007669"/>
    <property type="project" value="TreeGrafter"/>
</dbReference>
<dbReference type="GO" id="GO:0010181">
    <property type="term" value="F:FMN binding"/>
    <property type="evidence" value="ECO:0007669"/>
    <property type="project" value="TreeGrafter"/>
</dbReference>
<name>A0A517YUA2_9BACT</name>
<keyword evidence="3" id="KW-1185">Reference proteome</keyword>
<dbReference type="Pfam" id="PF02441">
    <property type="entry name" value="Flavoprotein"/>
    <property type="match status" value="1"/>
</dbReference>
<gene>
    <name evidence="2" type="ORF">KS4_18910</name>
</gene>
<dbReference type="KEGG" id="pcor:KS4_18910"/>
<proteinExistence type="predicted"/>
<protein>
    <submittedName>
        <fullName evidence="2">Phosphopantothenoylcysteine decarboxylase</fullName>
    </submittedName>
</protein>
<dbReference type="GO" id="GO:0004633">
    <property type="term" value="F:phosphopantothenoylcysteine decarboxylase activity"/>
    <property type="evidence" value="ECO:0007669"/>
    <property type="project" value="TreeGrafter"/>
</dbReference>
<dbReference type="InterPro" id="IPR003382">
    <property type="entry name" value="Flavoprotein"/>
</dbReference>
<dbReference type="PANTHER" id="PTHR14359:SF6">
    <property type="entry name" value="PHOSPHOPANTOTHENOYLCYSTEINE DECARBOXYLASE"/>
    <property type="match status" value="1"/>
</dbReference>
<dbReference type="Gene3D" id="3.40.50.1950">
    <property type="entry name" value="Flavin prenyltransferase-like"/>
    <property type="match status" value="1"/>
</dbReference>
<accession>A0A517YUA2</accession>
<dbReference type="OrthoDB" id="9802554at2"/>
<evidence type="ECO:0000259" key="1">
    <source>
        <dbReference type="Pfam" id="PF02441"/>
    </source>
</evidence>
<dbReference type="PANTHER" id="PTHR14359">
    <property type="entry name" value="HOMO-OLIGOMERIC FLAVIN CONTAINING CYS DECARBOXYLASE FAMILY"/>
    <property type="match status" value="1"/>
</dbReference>
<reference evidence="2 3" key="1">
    <citation type="submission" date="2019-02" db="EMBL/GenBank/DDBJ databases">
        <title>Deep-cultivation of Planctomycetes and their phenomic and genomic characterization uncovers novel biology.</title>
        <authorList>
            <person name="Wiegand S."/>
            <person name="Jogler M."/>
            <person name="Boedeker C."/>
            <person name="Pinto D."/>
            <person name="Vollmers J."/>
            <person name="Rivas-Marin E."/>
            <person name="Kohn T."/>
            <person name="Peeters S.H."/>
            <person name="Heuer A."/>
            <person name="Rast P."/>
            <person name="Oberbeckmann S."/>
            <person name="Bunk B."/>
            <person name="Jeske O."/>
            <person name="Meyerdierks A."/>
            <person name="Storesund J.E."/>
            <person name="Kallscheuer N."/>
            <person name="Luecker S."/>
            <person name="Lage O.M."/>
            <person name="Pohl T."/>
            <person name="Merkel B.J."/>
            <person name="Hornburger P."/>
            <person name="Mueller R.-W."/>
            <person name="Bruemmer F."/>
            <person name="Labrenz M."/>
            <person name="Spormann A.M."/>
            <person name="Op den Camp H."/>
            <person name="Overmann J."/>
            <person name="Amann R."/>
            <person name="Jetten M.S.M."/>
            <person name="Mascher T."/>
            <person name="Medema M.H."/>
            <person name="Devos D.P."/>
            <person name="Kaster A.-K."/>
            <person name="Ovreas L."/>
            <person name="Rohde M."/>
            <person name="Galperin M.Y."/>
            <person name="Jogler C."/>
        </authorList>
    </citation>
    <scope>NUCLEOTIDE SEQUENCE [LARGE SCALE GENOMIC DNA]</scope>
    <source>
        <strain evidence="2 3">KS4</strain>
    </source>
</reference>